<accession>E3DPK3</accession>
<dbReference type="EMBL" id="CP002175">
    <property type="protein sequence ID" value="ADO77765.1"/>
    <property type="molecule type" value="Genomic_DNA"/>
</dbReference>
<evidence type="ECO:0000313" key="1">
    <source>
        <dbReference type="EMBL" id="ADO77765.1"/>
    </source>
</evidence>
<sequence>MERLRRKTNFTKNEREEIVERMVKGYQKMAAANDNYAQDVSLLKDGTN</sequence>
<keyword evidence="2" id="KW-1185">Reference proteome</keyword>
<name>E3DPK3_HALPG</name>
<organism evidence="1 2">
    <name type="scientific">Halanaerobium praevalens (strain ATCC 33744 / DSM 2228 / GSL)</name>
    <dbReference type="NCBI Taxonomy" id="572479"/>
    <lineage>
        <taxon>Bacteria</taxon>
        <taxon>Bacillati</taxon>
        <taxon>Bacillota</taxon>
        <taxon>Clostridia</taxon>
        <taxon>Halanaerobiales</taxon>
        <taxon>Halanaerobiaceae</taxon>
        <taxon>Halanaerobium</taxon>
    </lineage>
</organism>
<reference evidence="2" key="1">
    <citation type="submission" date="2010-10" db="EMBL/GenBank/DDBJ databases">
        <title>The complete genome of Halanaerobium praevalens DSM 2228.</title>
        <authorList>
            <consortium name="US DOE Joint Genome Institute (JGI-PGF)"/>
            <person name="Lucas S."/>
            <person name="Copeland A."/>
            <person name="Lapidus A."/>
            <person name="Glavina del Rio T."/>
            <person name="Dalin E."/>
            <person name="Tice H."/>
            <person name="Bruce D."/>
            <person name="Goodwin L."/>
            <person name="Pitluck S."/>
            <person name="Kyrpides N."/>
            <person name="Mavromatis K."/>
            <person name="Ivanova N."/>
            <person name="Ovchinnikova G."/>
            <person name="Chertkov O."/>
            <person name="Detter J.C."/>
            <person name="Han C."/>
            <person name="Larimer F."/>
            <person name="Land M."/>
            <person name="Hauser L."/>
            <person name="Markowitz V."/>
            <person name="Cheng J.-F."/>
            <person name="Hugenholtz P."/>
            <person name="Woyke T."/>
            <person name="Wu D."/>
            <person name="Tindall B."/>
            <person name="Pomrenke H.G."/>
            <person name="Brambilla E."/>
            <person name="Klenk H.-P."/>
            <person name="Eisen J.A."/>
        </authorList>
    </citation>
    <scope>NUCLEOTIDE SEQUENCE [LARGE SCALE GENOMIC DNA]</scope>
    <source>
        <strain evidence="2">ATCC 33744 / DSM 2228 / GSL</strain>
    </source>
</reference>
<dbReference type="AlphaFoldDB" id="E3DPK3"/>
<dbReference type="STRING" id="572479.Hprae_1639"/>
<dbReference type="RefSeq" id="WP_014553785.1">
    <property type="nucleotide sequence ID" value="NC_017455.1"/>
</dbReference>
<dbReference type="PATRIC" id="fig|572479.3.peg.1660"/>
<proteinExistence type="predicted"/>
<dbReference type="KEGG" id="hpk:Hprae_1639"/>
<protein>
    <submittedName>
        <fullName evidence="1">Uncharacterized protein</fullName>
    </submittedName>
</protein>
<dbReference type="HOGENOM" id="CLU_216346_0_0_9"/>
<reference evidence="1 2" key="2">
    <citation type="journal article" date="2011" name="Stand. Genomic Sci.">
        <title>Complete genome sequence of the extremely halophilic Halanaerobium praevalens type strain (GSL).</title>
        <authorList>
            <person name="Ivanova N."/>
            <person name="Sikorski J."/>
            <person name="Chertkov O."/>
            <person name="Nolan M."/>
            <person name="Lucas S."/>
            <person name="Hammon N."/>
            <person name="Deshpande S."/>
            <person name="Cheng J.F."/>
            <person name="Tapia R."/>
            <person name="Han C."/>
            <person name="Goodwin L."/>
            <person name="Pitluck S."/>
            <person name="Huntemann M."/>
            <person name="Liolios K."/>
            <person name="Pagani I."/>
            <person name="Mavromatis K."/>
            <person name="Ovchinikova G."/>
            <person name="Pati A."/>
            <person name="Chen A."/>
            <person name="Palaniappan K."/>
            <person name="Land M."/>
            <person name="Hauser L."/>
            <person name="Brambilla E.M."/>
            <person name="Kannan K.P."/>
            <person name="Rohde M."/>
            <person name="Tindall B.J."/>
            <person name="Goker M."/>
            <person name="Detter J.C."/>
            <person name="Woyke T."/>
            <person name="Bristow J."/>
            <person name="Eisen J.A."/>
            <person name="Markowitz V."/>
            <person name="Hugenholtz P."/>
            <person name="Kyrpides N.C."/>
            <person name="Klenk H.P."/>
            <person name="Lapidus A."/>
        </authorList>
    </citation>
    <scope>NUCLEOTIDE SEQUENCE [LARGE SCALE GENOMIC DNA]</scope>
    <source>
        <strain evidence="2">ATCC 33744 / DSM 2228 / GSL</strain>
    </source>
</reference>
<gene>
    <name evidence="1" type="ordered locus">Hprae_1639</name>
</gene>
<dbReference type="Proteomes" id="UP000006866">
    <property type="component" value="Chromosome"/>
</dbReference>
<evidence type="ECO:0000313" key="2">
    <source>
        <dbReference type="Proteomes" id="UP000006866"/>
    </source>
</evidence>